<dbReference type="Proteomes" id="UP001152320">
    <property type="component" value="Chromosome 5"/>
</dbReference>
<accession>A0A9Q1CC49</accession>
<dbReference type="PANTHER" id="PTHR33198">
    <property type="entry name" value="ANK_REP_REGION DOMAIN-CONTAINING PROTEIN-RELATED"/>
    <property type="match status" value="1"/>
</dbReference>
<dbReference type="AlphaFoldDB" id="A0A9Q1CC49"/>
<dbReference type="EMBL" id="JAIZAY010000005">
    <property type="protein sequence ID" value="KAJ8042187.1"/>
    <property type="molecule type" value="Genomic_DNA"/>
</dbReference>
<evidence type="ECO:0000313" key="2">
    <source>
        <dbReference type="EMBL" id="KAJ8042187.1"/>
    </source>
</evidence>
<comment type="caution">
    <text evidence="2">The sequence shown here is derived from an EMBL/GenBank/DDBJ whole genome shotgun (WGS) entry which is preliminary data.</text>
</comment>
<evidence type="ECO:0000256" key="1">
    <source>
        <dbReference type="SAM" id="MobiDB-lite"/>
    </source>
</evidence>
<dbReference type="InterPro" id="IPR021109">
    <property type="entry name" value="Peptidase_aspartic_dom_sf"/>
</dbReference>
<keyword evidence="3" id="KW-1185">Reference proteome</keyword>
<name>A0A9Q1CC49_HOLLE</name>
<dbReference type="SUPFAM" id="SSF50630">
    <property type="entry name" value="Acid proteases"/>
    <property type="match status" value="1"/>
</dbReference>
<gene>
    <name evidence="2" type="ORF">HOLleu_13186</name>
</gene>
<organism evidence="2 3">
    <name type="scientific">Holothuria leucospilota</name>
    <name type="common">Black long sea cucumber</name>
    <name type="synonym">Mertensiothuria leucospilota</name>
    <dbReference type="NCBI Taxonomy" id="206669"/>
    <lineage>
        <taxon>Eukaryota</taxon>
        <taxon>Metazoa</taxon>
        <taxon>Echinodermata</taxon>
        <taxon>Eleutherozoa</taxon>
        <taxon>Echinozoa</taxon>
        <taxon>Holothuroidea</taxon>
        <taxon>Aspidochirotacea</taxon>
        <taxon>Aspidochirotida</taxon>
        <taxon>Holothuriidae</taxon>
        <taxon>Holothuria</taxon>
    </lineage>
</organism>
<sequence>MEQLKPPATPDFDTSDLLQMWKRWKEEFMLYMYLAMNNQSTEIKKKILLYLLGPKGRKIYKKFEIVPETIVVPATSTTEETTTSEITVSCILDAFDKHCDPEKYETIERYKFFTRNQEVNEPFDQYLTELKVFSMTCNFGQLQESLLRDRIICGIYHANLRERLLREPTLHLDKCICICKAAELSKERMKAIQTTDTVHVVRESHGEKGKPRDEQPNSKKEYPKCTFCGYKHKPGRDNCPAYGEECRNGHKKNHFQSQCKQKGQTKKKVHNVVDQKCNSTDDSDFEEIKSLSLLKANGEEQVNALMNNDKNSKHLFATMLVNNKPVKFQIDTGATCNALPFSMIDDKMKVTKCDNLVSMYNKTPLTPVGQC</sequence>
<feature type="compositionally biased region" description="Basic and acidic residues" evidence="1">
    <location>
        <begin position="199"/>
        <end position="219"/>
    </location>
</feature>
<evidence type="ECO:0008006" key="4">
    <source>
        <dbReference type="Google" id="ProtNLM"/>
    </source>
</evidence>
<evidence type="ECO:0000313" key="3">
    <source>
        <dbReference type="Proteomes" id="UP001152320"/>
    </source>
</evidence>
<protein>
    <recommendedName>
        <fullName evidence="4">Retrotransposon gag domain-containing protein</fullName>
    </recommendedName>
</protein>
<reference evidence="2" key="1">
    <citation type="submission" date="2021-10" db="EMBL/GenBank/DDBJ databases">
        <title>Tropical sea cucumber genome reveals ecological adaptation and Cuvierian tubules defense mechanism.</title>
        <authorList>
            <person name="Chen T."/>
        </authorList>
    </citation>
    <scope>NUCLEOTIDE SEQUENCE</scope>
    <source>
        <strain evidence="2">Nanhai2018</strain>
        <tissue evidence="2">Muscle</tissue>
    </source>
</reference>
<dbReference type="OrthoDB" id="775972at2759"/>
<feature type="region of interest" description="Disordered" evidence="1">
    <location>
        <begin position="197"/>
        <end position="219"/>
    </location>
</feature>
<proteinExistence type="predicted"/>